<keyword evidence="3" id="KW-1185">Reference proteome</keyword>
<comment type="caution">
    <text evidence="2">The sequence shown here is derived from an EMBL/GenBank/DDBJ whole genome shotgun (WGS) entry which is preliminary data.</text>
</comment>
<dbReference type="SUPFAM" id="SSF55729">
    <property type="entry name" value="Acyl-CoA N-acyltransferases (Nat)"/>
    <property type="match status" value="1"/>
</dbReference>
<proteinExistence type="predicted"/>
<evidence type="ECO:0000259" key="1">
    <source>
        <dbReference type="PROSITE" id="PS51186"/>
    </source>
</evidence>
<name>A0ABQ3J5K8_9RHOB</name>
<protein>
    <submittedName>
        <fullName evidence="2">GNAT family acetyltransferase</fullName>
    </submittedName>
</protein>
<dbReference type="InterPro" id="IPR016181">
    <property type="entry name" value="Acyl_CoA_acyltransferase"/>
</dbReference>
<evidence type="ECO:0000313" key="2">
    <source>
        <dbReference type="EMBL" id="GHF02223.1"/>
    </source>
</evidence>
<dbReference type="RefSeq" id="WP_191286795.1">
    <property type="nucleotide sequence ID" value="NZ_BNCH01000005.1"/>
</dbReference>
<dbReference type="Pfam" id="PF00583">
    <property type="entry name" value="Acetyltransf_1"/>
    <property type="match status" value="1"/>
</dbReference>
<sequence>MITTRQARAGDALAMCDVINPIIREGSTTAHRSEFDAERMCATHIDAPRLIRTTLAFDGDDLLGFQLLEWADPDYDGPEALPDDWAVIASFVRSGLQGRGVGQVLWRDTLLAAKRANVRAIDASIRTDNEPGLAYYAKLGFRDYSSINGMVLSDGTVVDKTRKRFDIA</sequence>
<dbReference type="Gene3D" id="3.40.630.30">
    <property type="match status" value="1"/>
</dbReference>
<gene>
    <name evidence="2" type="ORF">GCM10016455_24150</name>
</gene>
<organism evidence="2 3">
    <name type="scientific">Aliiroseovarius zhejiangensis</name>
    <dbReference type="NCBI Taxonomy" id="1632025"/>
    <lineage>
        <taxon>Bacteria</taxon>
        <taxon>Pseudomonadati</taxon>
        <taxon>Pseudomonadota</taxon>
        <taxon>Alphaproteobacteria</taxon>
        <taxon>Rhodobacterales</taxon>
        <taxon>Paracoccaceae</taxon>
        <taxon>Aliiroseovarius</taxon>
    </lineage>
</organism>
<dbReference type="EMBL" id="BNCH01000005">
    <property type="protein sequence ID" value="GHF02223.1"/>
    <property type="molecule type" value="Genomic_DNA"/>
</dbReference>
<feature type="domain" description="N-acetyltransferase" evidence="1">
    <location>
        <begin position="2"/>
        <end position="163"/>
    </location>
</feature>
<evidence type="ECO:0000313" key="3">
    <source>
        <dbReference type="Proteomes" id="UP000609802"/>
    </source>
</evidence>
<accession>A0ABQ3J5K8</accession>
<dbReference type="InterPro" id="IPR000182">
    <property type="entry name" value="GNAT_dom"/>
</dbReference>
<dbReference type="Proteomes" id="UP000609802">
    <property type="component" value="Unassembled WGS sequence"/>
</dbReference>
<reference evidence="3" key="1">
    <citation type="journal article" date="2019" name="Int. J. Syst. Evol. Microbiol.">
        <title>The Global Catalogue of Microorganisms (GCM) 10K type strain sequencing project: providing services to taxonomists for standard genome sequencing and annotation.</title>
        <authorList>
            <consortium name="The Broad Institute Genomics Platform"/>
            <consortium name="The Broad Institute Genome Sequencing Center for Infectious Disease"/>
            <person name="Wu L."/>
            <person name="Ma J."/>
        </authorList>
    </citation>
    <scope>NUCLEOTIDE SEQUENCE [LARGE SCALE GENOMIC DNA]</scope>
    <source>
        <strain evidence="3">KCTC 42443</strain>
    </source>
</reference>
<dbReference type="PROSITE" id="PS51186">
    <property type="entry name" value="GNAT"/>
    <property type="match status" value="1"/>
</dbReference>